<dbReference type="AlphaFoldDB" id="A0A7S4IKN4"/>
<dbReference type="EMBL" id="HBKQ01018278">
    <property type="protein sequence ID" value="CAE2232211.1"/>
    <property type="molecule type" value="Transcribed_RNA"/>
</dbReference>
<organism evidence="3">
    <name type="scientific">Odontella aurita</name>
    <dbReference type="NCBI Taxonomy" id="265563"/>
    <lineage>
        <taxon>Eukaryota</taxon>
        <taxon>Sar</taxon>
        <taxon>Stramenopiles</taxon>
        <taxon>Ochrophyta</taxon>
        <taxon>Bacillariophyta</taxon>
        <taxon>Mediophyceae</taxon>
        <taxon>Biddulphiophycidae</taxon>
        <taxon>Eupodiscales</taxon>
        <taxon>Odontellaceae</taxon>
        <taxon>Odontella</taxon>
    </lineage>
</organism>
<dbReference type="Pfam" id="PF00085">
    <property type="entry name" value="Thioredoxin"/>
    <property type="match status" value="1"/>
</dbReference>
<dbReference type="InterPro" id="IPR013766">
    <property type="entry name" value="Thioredoxin_domain"/>
</dbReference>
<feature type="domain" description="Thioredoxin" evidence="2">
    <location>
        <begin position="230"/>
        <end position="315"/>
    </location>
</feature>
<dbReference type="CDD" id="cd02947">
    <property type="entry name" value="TRX_family"/>
    <property type="match status" value="1"/>
</dbReference>
<sequence length="338" mass="36799">MGADVTIVSTGNPKVKNKSVTVLPPAVGEDEVGFSSVVGTFDGIVDTLEDESGAVLGQLSRQCKCDRYVSTLTRSQKTIRDKGVLFGPGAANKYAGEVGRGIPKLGSPSKSKKYRPLIPPPNFGPSTVQTLLEKGVLYKGGGGGKDGPVVRTWTLPDFWEHASWPRDSTGDGDVRYGLPVRSEAELEREEEEGRELASKARRTVGVTRKQKKEVESNPHVLEIEGLGELNDHILTKEADALLFLSAPWCRTCRTLKPKYNRMAREEAEGDGSGEEGKVMFAKCEAVGKMGKDLSHFLDVEAVPAFVAFRGGRQMGEPISVSRLPSPEIDRALERLREF</sequence>
<reference evidence="3" key="1">
    <citation type="submission" date="2021-01" db="EMBL/GenBank/DDBJ databases">
        <authorList>
            <person name="Corre E."/>
            <person name="Pelletier E."/>
            <person name="Niang G."/>
            <person name="Scheremetjew M."/>
            <person name="Finn R."/>
            <person name="Kale V."/>
            <person name="Holt S."/>
            <person name="Cochrane G."/>
            <person name="Meng A."/>
            <person name="Brown T."/>
            <person name="Cohen L."/>
        </authorList>
    </citation>
    <scope>NUCLEOTIDE SEQUENCE</scope>
    <source>
        <strain evidence="3">Isolate 1302-5</strain>
    </source>
</reference>
<name>A0A7S4IKN4_9STRA</name>
<dbReference type="Gene3D" id="3.40.30.10">
    <property type="entry name" value="Glutaredoxin"/>
    <property type="match status" value="1"/>
</dbReference>
<evidence type="ECO:0000313" key="3">
    <source>
        <dbReference type="EMBL" id="CAE2232211.1"/>
    </source>
</evidence>
<proteinExistence type="predicted"/>
<gene>
    <name evidence="3" type="ORF">OAUR00152_LOCUS12385</name>
</gene>
<evidence type="ECO:0000256" key="1">
    <source>
        <dbReference type="SAM" id="MobiDB-lite"/>
    </source>
</evidence>
<protein>
    <recommendedName>
        <fullName evidence="2">Thioredoxin domain-containing protein</fullName>
    </recommendedName>
</protein>
<dbReference type="InterPro" id="IPR036249">
    <property type="entry name" value="Thioredoxin-like_sf"/>
</dbReference>
<feature type="region of interest" description="Disordered" evidence="1">
    <location>
        <begin position="187"/>
        <end position="211"/>
    </location>
</feature>
<evidence type="ECO:0000259" key="2">
    <source>
        <dbReference type="Pfam" id="PF00085"/>
    </source>
</evidence>
<accession>A0A7S4IKN4</accession>
<dbReference type="SUPFAM" id="SSF52833">
    <property type="entry name" value="Thioredoxin-like"/>
    <property type="match status" value="1"/>
</dbReference>